<dbReference type="InParanoid" id="A0A067Q2X9"/>
<name>A0A067Q2X9_9AGAM</name>
<organism evidence="1 2">
    <name type="scientific">Jaapia argillacea MUCL 33604</name>
    <dbReference type="NCBI Taxonomy" id="933084"/>
    <lineage>
        <taxon>Eukaryota</taxon>
        <taxon>Fungi</taxon>
        <taxon>Dikarya</taxon>
        <taxon>Basidiomycota</taxon>
        <taxon>Agaricomycotina</taxon>
        <taxon>Agaricomycetes</taxon>
        <taxon>Agaricomycetidae</taxon>
        <taxon>Jaapiales</taxon>
        <taxon>Jaapiaceae</taxon>
        <taxon>Jaapia</taxon>
    </lineage>
</organism>
<dbReference type="OrthoDB" id="4757738at2759"/>
<dbReference type="HOGENOM" id="CLU_089408_0_0_1"/>
<dbReference type="STRING" id="933084.A0A067Q2X9"/>
<protein>
    <submittedName>
        <fullName evidence="1">Uncharacterized protein</fullName>
    </submittedName>
</protein>
<keyword evidence="2" id="KW-1185">Reference proteome</keyword>
<dbReference type="EMBL" id="KL197712">
    <property type="protein sequence ID" value="KDQ61349.1"/>
    <property type="molecule type" value="Genomic_DNA"/>
</dbReference>
<dbReference type="AlphaFoldDB" id="A0A067Q2X9"/>
<accession>A0A067Q2X9</accession>
<dbReference type="Proteomes" id="UP000027265">
    <property type="component" value="Unassembled WGS sequence"/>
</dbReference>
<feature type="non-terminal residue" evidence="1">
    <location>
        <position position="202"/>
    </location>
</feature>
<reference evidence="2" key="1">
    <citation type="journal article" date="2014" name="Proc. Natl. Acad. Sci. U.S.A.">
        <title>Extensive sampling of basidiomycete genomes demonstrates inadequacy of the white-rot/brown-rot paradigm for wood decay fungi.</title>
        <authorList>
            <person name="Riley R."/>
            <person name="Salamov A.A."/>
            <person name="Brown D.W."/>
            <person name="Nagy L.G."/>
            <person name="Floudas D."/>
            <person name="Held B.W."/>
            <person name="Levasseur A."/>
            <person name="Lombard V."/>
            <person name="Morin E."/>
            <person name="Otillar R."/>
            <person name="Lindquist E.A."/>
            <person name="Sun H."/>
            <person name="LaButti K.M."/>
            <person name="Schmutz J."/>
            <person name="Jabbour D."/>
            <person name="Luo H."/>
            <person name="Baker S.E."/>
            <person name="Pisabarro A.G."/>
            <person name="Walton J.D."/>
            <person name="Blanchette R.A."/>
            <person name="Henrissat B."/>
            <person name="Martin F."/>
            <person name="Cullen D."/>
            <person name="Hibbett D.S."/>
            <person name="Grigoriev I.V."/>
        </authorList>
    </citation>
    <scope>NUCLEOTIDE SEQUENCE [LARGE SCALE GENOMIC DNA]</scope>
    <source>
        <strain evidence="2">MUCL 33604</strain>
    </source>
</reference>
<evidence type="ECO:0000313" key="2">
    <source>
        <dbReference type="Proteomes" id="UP000027265"/>
    </source>
</evidence>
<evidence type="ECO:0000313" key="1">
    <source>
        <dbReference type="EMBL" id="KDQ61349.1"/>
    </source>
</evidence>
<gene>
    <name evidence="1" type="ORF">JAAARDRAFT_88452</name>
</gene>
<sequence length="202" mass="22144">MGSTISALKETMTDPEQERLANDAFNCLVQVAQCRMHHFYERVSSPAFDSGIVPISKVIHKYQFFQCGVTNDSGEASKAITENLGAFVSGDVAKGVNDIIVGNLTKLLGSYAGNTSATTTYALTTGELGGLCRIDADFYSYEFTSRSLSSIAKNVVVCSIVISSANFERFTYNDFTTIVQAIYGASDVQIQRRIRDQLWEQI</sequence>
<proteinExistence type="predicted"/>